<dbReference type="Proteomes" id="UP000708208">
    <property type="component" value="Unassembled WGS sequence"/>
</dbReference>
<keyword evidence="2" id="KW-1185">Reference proteome</keyword>
<sequence length="100" mass="11040">MNVNGLSDIHITTVTHTVEIALTSEHYPDTIVNTTALIVEKSSGLHPSTSVVPQQWKHIRDLTLADPTFWKTRAVNVLIGADLYPRIMHGGIRKGSETQP</sequence>
<dbReference type="AlphaFoldDB" id="A0A8J2JAR5"/>
<dbReference type="EMBL" id="CAJVCH010016842">
    <property type="protein sequence ID" value="CAG7682009.1"/>
    <property type="molecule type" value="Genomic_DNA"/>
</dbReference>
<comment type="caution">
    <text evidence="1">The sequence shown here is derived from an EMBL/GenBank/DDBJ whole genome shotgun (WGS) entry which is preliminary data.</text>
</comment>
<evidence type="ECO:0000313" key="2">
    <source>
        <dbReference type="Proteomes" id="UP000708208"/>
    </source>
</evidence>
<gene>
    <name evidence="1" type="ORF">AFUS01_LOCUS2874</name>
</gene>
<name>A0A8J2JAR5_9HEXA</name>
<protein>
    <submittedName>
        <fullName evidence="1">Uncharacterized protein</fullName>
    </submittedName>
</protein>
<evidence type="ECO:0000313" key="1">
    <source>
        <dbReference type="EMBL" id="CAG7682009.1"/>
    </source>
</evidence>
<organism evidence="1 2">
    <name type="scientific">Allacma fusca</name>
    <dbReference type="NCBI Taxonomy" id="39272"/>
    <lineage>
        <taxon>Eukaryota</taxon>
        <taxon>Metazoa</taxon>
        <taxon>Ecdysozoa</taxon>
        <taxon>Arthropoda</taxon>
        <taxon>Hexapoda</taxon>
        <taxon>Collembola</taxon>
        <taxon>Symphypleona</taxon>
        <taxon>Sminthuridae</taxon>
        <taxon>Allacma</taxon>
    </lineage>
</organism>
<accession>A0A8J2JAR5</accession>
<feature type="non-terminal residue" evidence="1">
    <location>
        <position position="100"/>
    </location>
</feature>
<reference evidence="1" key="1">
    <citation type="submission" date="2021-06" db="EMBL/GenBank/DDBJ databases">
        <authorList>
            <person name="Hodson N. C."/>
            <person name="Mongue J. A."/>
            <person name="Jaron S. K."/>
        </authorList>
    </citation>
    <scope>NUCLEOTIDE SEQUENCE</scope>
</reference>
<proteinExistence type="predicted"/>
<dbReference type="OrthoDB" id="5987340at2759"/>